<evidence type="ECO:0000313" key="2">
    <source>
        <dbReference type="Proteomes" id="UP000279962"/>
    </source>
</evidence>
<accession>A0A3G2T5J0</accession>
<organism evidence="1 2">
    <name type="scientific">Acinetobacter wuhouensis</name>
    <dbReference type="NCBI Taxonomy" id="1879050"/>
    <lineage>
        <taxon>Bacteria</taxon>
        <taxon>Pseudomonadati</taxon>
        <taxon>Pseudomonadota</taxon>
        <taxon>Gammaproteobacteria</taxon>
        <taxon>Moraxellales</taxon>
        <taxon>Moraxellaceae</taxon>
        <taxon>Acinetobacter</taxon>
    </lineage>
</organism>
<dbReference type="Proteomes" id="UP000279962">
    <property type="component" value="Chromosome"/>
</dbReference>
<evidence type="ECO:0000313" key="1">
    <source>
        <dbReference type="EMBL" id="AYO55539.1"/>
    </source>
</evidence>
<name>A0A3G2T5J0_9GAMM</name>
<dbReference type="RefSeq" id="WP_087554127.1">
    <property type="nucleotide sequence ID" value="NZ_CP033133.1"/>
</dbReference>
<proteinExistence type="predicted"/>
<protein>
    <submittedName>
        <fullName evidence="1">Uncharacterized protein</fullName>
    </submittedName>
</protein>
<gene>
    <name evidence="1" type="ORF">CDG68_18640</name>
</gene>
<reference evidence="1 2" key="1">
    <citation type="submission" date="2018-10" db="EMBL/GenBank/DDBJ databases">
        <title>The complete genome of Acinetobacter wuhouensis strain WCHAW010062.</title>
        <authorList>
            <person name="Hu Y."/>
            <person name="Long H."/>
            <person name="Feng Y."/>
            <person name="Zong Z."/>
        </authorList>
    </citation>
    <scope>NUCLEOTIDE SEQUENCE [LARGE SCALE GENOMIC DNA]</scope>
    <source>
        <strain evidence="1 2">WCHAW010062</strain>
    </source>
</reference>
<dbReference type="EMBL" id="CP033133">
    <property type="protein sequence ID" value="AYO55539.1"/>
    <property type="molecule type" value="Genomic_DNA"/>
</dbReference>
<sequence length="147" mass="17140">MDLKIDLVDVDGYQLKVLALRSFYQIYKYDYIEDPSLKSRPSWANQNYVCKNILWRNDDRGEIGFAGKSACRILKLAEIQHLEITNTRPAKGPGSTELVAVLSLENNVDYKKEIFFERGAYFDYHEVEMIRKFSCLSIMIFADNYDC</sequence>
<dbReference type="AlphaFoldDB" id="A0A3G2T5J0"/>